<organism evidence="2 3">
    <name type="scientific">Aspergillus terreus</name>
    <dbReference type="NCBI Taxonomy" id="33178"/>
    <lineage>
        <taxon>Eukaryota</taxon>
        <taxon>Fungi</taxon>
        <taxon>Dikarya</taxon>
        <taxon>Ascomycota</taxon>
        <taxon>Pezizomycotina</taxon>
        <taxon>Eurotiomycetes</taxon>
        <taxon>Eurotiomycetidae</taxon>
        <taxon>Eurotiales</taxon>
        <taxon>Aspergillaceae</taxon>
        <taxon>Aspergillus</taxon>
        <taxon>Aspergillus subgen. Circumdati</taxon>
    </lineage>
</organism>
<keyword evidence="3" id="KW-1185">Reference proteome</keyword>
<dbReference type="Pfam" id="PF02469">
    <property type="entry name" value="Fasciclin"/>
    <property type="match status" value="1"/>
</dbReference>
<dbReference type="Gene3D" id="2.30.180.10">
    <property type="entry name" value="FAS1 domain"/>
    <property type="match status" value="1"/>
</dbReference>
<evidence type="ECO:0000313" key="3">
    <source>
        <dbReference type="Proteomes" id="UP000452235"/>
    </source>
</evidence>
<dbReference type="PANTHER" id="PTHR28156:SF1">
    <property type="entry name" value="FAS1 DOMAIN-CONTAINING PROTEIN YDR262W"/>
    <property type="match status" value="1"/>
</dbReference>
<dbReference type="InterPro" id="IPR036378">
    <property type="entry name" value="FAS1_dom_sf"/>
</dbReference>
<dbReference type="VEuPathDB" id="FungiDB:ATEG_04771"/>
<sequence length="247" mass="27366">MRPILNTVTLGLSFLCATSPAVAWDVPSLNTLRKRLPRALVDTPHLRDHIQLEENRKLQQWLQTQQPPTGNFVPQVVMPGTNDGNDGAGHSTNGDNPVIADVLPRTRGINIFAGLTRDFESVESRLNDAKHNITVLAPRNSAIQGLPRKPWENPDDYAQFGEAAAYEGQDGQDRAKRNLKRFVDAHIVTTSPWAEGEEAETLGGDTLRWTKDGEKIYIQPGNIEVDSVAEKVSNGEVWVLNGVINYR</sequence>
<reference evidence="2 3" key="1">
    <citation type="submission" date="2020-01" db="EMBL/GenBank/DDBJ databases">
        <title>Aspergillus terreus IFO 6365 whole genome shotgun sequence.</title>
        <authorList>
            <person name="Kanamasa S."/>
            <person name="Takahashi H."/>
        </authorList>
    </citation>
    <scope>NUCLEOTIDE SEQUENCE [LARGE SCALE GENOMIC DNA]</scope>
    <source>
        <strain evidence="2 3">IFO 6365</strain>
    </source>
</reference>
<dbReference type="InterPro" id="IPR000782">
    <property type="entry name" value="FAS1_domain"/>
</dbReference>
<dbReference type="Proteomes" id="UP000452235">
    <property type="component" value="Unassembled WGS sequence"/>
</dbReference>
<proteinExistence type="predicted"/>
<dbReference type="SUPFAM" id="SSF82153">
    <property type="entry name" value="FAS1 domain"/>
    <property type="match status" value="1"/>
</dbReference>
<name>A0A5M3YUL8_ASPTE</name>
<accession>A0A5M3YUL8</accession>
<dbReference type="PANTHER" id="PTHR28156">
    <property type="entry name" value="FAS1 DOMAIN-CONTAINING PROTEIN YDR262W"/>
    <property type="match status" value="1"/>
</dbReference>
<dbReference type="AlphaFoldDB" id="A0A5M3YUL8"/>
<dbReference type="EMBL" id="BLJY01000004">
    <property type="protein sequence ID" value="GFF15643.1"/>
    <property type="molecule type" value="Genomic_DNA"/>
</dbReference>
<keyword evidence="1" id="KW-0732">Signal</keyword>
<protein>
    <submittedName>
        <fullName evidence="2">FAS1-domain-containing protein</fullName>
    </submittedName>
</protein>
<comment type="caution">
    <text evidence="2">The sequence shown here is derived from an EMBL/GenBank/DDBJ whole genome shotgun (WGS) entry which is preliminary data.</text>
</comment>
<evidence type="ECO:0000313" key="2">
    <source>
        <dbReference type="EMBL" id="GFF15643.1"/>
    </source>
</evidence>
<dbReference type="PROSITE" id="PS50213">
    <property type="entry name" value="FAS1"/>
    <property type="match status" value="1"/>
</dbReference>
<dbReference type="InterPro" id="IPR040200">
    <property type="entry name" value="Mug57-like"/>
</dbReference>
<gene>
    <name evidence="2" type="ORF">ATEIFO6365_0004076200</name>
</gene>
<evidence type="ECO:0000256" key="1">
    <source>
        <dbReference type="ARBA" id="ARBA00022729"/>
    </source>
</evidence>
<dbReference type="OrthoDB" id="5551751at2759"/>